<dbReference type="PANTHER" id="PTHR43360:SF1">
    <property type="entry name" value="CARBOXYSOME ASSEMBLY PROTEIN CCMM"/>
    <property type="match status" value="1"/>
</dbReference>
<dbReference type="EMBL" id="CP012850">
    <property type="protein sequence ID" value="ALI37790.1"/>
    <property type="molecule type" value="Genomic_DNA"/>
</dbReference>
<reference evidence="3" key="1">
    <citation type="submission" date="2015-10" db="EMBL/GenBank/DDBJ databases">
        <title>Niche specialization of a soil ammonia-oxidizing archaeon, Candidatus Nitrosocosmicus oleophilus.</title>
        <authorList>
            <person name="Jung M.-Y."/>
            <person name="Rhee S.-K."/>
        </authorList>
    </citation>
    <scope>NUCLEOTIDE SEQUENCE [LARGE SCALE GENOMIC DNA]</scope>
    <source>
        <strain evidence="3">MY3</strain>
    </source>
</reference>
<dbReference type="OrthoDB" id="10940at2157"/>
<keyword evidence="1" id="KW-0812">Transmembrane</keyword>
<sequence length="267" mass="28626">MRNNTKKKNITIQITIMTSLIVMEIIAFVGHQGPLALEQETNDTRVTNQWLNIMSNVKTFVVSNVFSPKIVDSAFIHPFAVVIGDCFIGKDVLVAPTAVCRADEGVPIHNGGYSNIQDGVILHAIDAVKVGINNDNKRFSQNGERLLGNDTRFDQGYAIFIGGNVSLAHDSVVHGPVWIGNNTIVGVKSAVLDSKIGNNVVIRLGSIVVGVEIQDNTLVPIGSIITNQTPVASLPSAIGNPSQHLNQGDLLNSQVLAKAYNNASIEK</sequence>
<evidence type="ECO:0000256" key="1">
    <source>
        <dbReference type="SAM" id="Phobius"/>
    </source>
</evidence>
<proteinExistence type="predicted"/>
<keyword evidence="3" id="KW-1185">Reference proteome</keyword>
<keyword evidence="2" id="KW-0808">Transferase</keyword>
<dbReference type="PANTHER" id="PTHR43360">
    <property type="entry name" value="CARBON DIOXIDE CONCENTRATING MECHANISM PROTEIN CCMM"/>
    <property type="match status" value="1"/>
</dbReference>
<dbReference type="KEGG" id="taa:NMY3_03608"/>
<organism evidence="2 3">
    <name type="scientific">Candidatus Nitrosocosmicus oleophilus</name>
    <dbReference type="NCBI Taxonomy" id="1353260"/>
    <lineage>
        <taxon>Archaea</taxon>
        <taxon>Nitrososphaerota</taxon>
        <taxon>Nitrososphaeria</taxon>
        <taxon>Nitrososphaerales</taxon>
        <taxon>Nitrososphaeraceae</taxon>
        <taxon>Candidatus Nitrosocosmicus</taxon>
    </lineage>
</organism>
<protein>
    <submittedName>
        <fullName evidence="2">Putative acyl transferase</fullName>
    </submittedName>
</protein>
<dbReference type="GO" id="GO:0016740">
    <property type="term" value="F:transferase activity"/>
    <property type="evidence" value="ECO:0007669"/>
    <property type="project" value="UniProtKB-KW"/>
</dbReference>
<dbReference type="AlphaFoldDB" id="A0A654M3X2"/>
<gene>
    <name evidence="2" type="ORF">NMY3_03608</name>
</gene>
<dbReference type="Proteomes" id="UP000058925">
    <property type="component" value="Chromosome"/>
</dbReference>
<dbReference type="GeneID" id="60423422"/>
<dbReference type="SUPFAM" id="SSF51161">
    <property type="entry name" value="Trimeric LpxA-like enzymes"/>
    <property type="match status" value="1"/>
</dbReference>
<name>A0A654M3X2_9ARCH</name>
<dbReference type="InterPro" id="IPR011004">
    <property type="entry name" value="Trimer_LpxA-like_sf"/>
</dbReference>
<accession>A0A654M3X2</accession>
<keyword evidence="1" id="KW-1133">Transmembrane helix</keyword>
<evidence type="ECO:0000313" key="3">
    <source>
        <dbReference type="Proteomes" id="UP000058925"/>
    </source>
</evidence>
<keyword evidence="1" id="KW-0472">Membrane</keyword>
<evidence type="ECO:0000313" key="2">
    <source>
        <dbReference type="EMBL" id="ALI37790.1"/>
    </source>
</evidence>
<feature type="transmembrane region" description="Helical" evidence="1">
    <location>
        <begin position="12"/>
        <end position="30"/>
    </location>
</feature>
<dbReference type="Gene3D" id="2.160.10.10">
    <property type="entry name" value="Hexapeptide repeat proteins"/>
    <property type="match status" value="1"/>
</dbReference>
<dbReference type="InterPro" id="IPR052265">
    <property type="entry name" value="Gamma-CA"/>
</dbReference>
<dbReference type="RefSeq" id="WP_196816794.1">
    <property type="nucleotide sequence ID" value="NZ_CP012850.1"/>
</dbReference>